<dbReference type="PANTHER" id="PTHR45128">
    <property type="entry name" value="METHYLTRANSFERASE TYPE 11"/>
    <property type="match status" value="1"/>
</dbReference>
<gene>
    <name evidence="2" type="ORF">SAMN02745119_00142</name>
</gene>
<dbReference type="InterPro" id="IPR025714">
    <property type="entry name" value="Methyltranfer_dom"/>
</dbReference>
<dbReference type="OrthoDB" id="5456009at2"/>
<feature type="domain" description="Methyltransferase" evidence="1">
    <location>
        <begin position="64"/>
        <end position="170"/>
    </location>
</feature>
<sequence length="278" mass="32761">MSTNNPFSNIELEKVQSYWNARPCNVRHSPSPVGTQQYFDEVEARKYYVEPHIPLFAEFEKWRGKKVLEIGCGLGTDTINFARAGAQVTAVDLSTESLALAKKRAEVFGLNNITFYQANAEQLSDYVPVERYDLVYSFGVIHHTPHPERVIEQIHKYMDKDSIFKIMVYYRTSWKVFWMQLKYGKKPGETLDELIARYSEAETGCPVTYSYTTETVKDFLKGFKIIDTRIDHIFPYSIPEYRNYQYKMVWYFSCLPHSLFRWMEQRWGWHLCVTARKA</sequence>
<dbReference type="GO" id="GO:0008168">
    <property type="term" value="F:methyltransferase activity"/>
    <property type="evidence" value="ECO:0007669"/>
    <property type="project" value="UniProtKB-KW"/>
</dbReference>
<dbReference type="EMBL" id="FUWR01000001">
    <property type="protein sequence ID" value="SJZ34817.1"/>
    <property type="molecule type" value="Genomic_DNA"/>
</dbReference>
<keyword evidence="3" id="KW-1185">Reference proteome</keyword>
<dbReference type="PANTHER" id="PTHR45128:SF1">
    <property type="entry name" value="S-ADENOSYLMETHIONINE-DEPENDENT METHYLTRANSFERASE RV2258C"/>
    <property type="match status" value="1"/>
</dbReference>
<proteinExistence type="predicted"/>
<organism evidence="2 3">
    <name type="scientific">Trichlorobacter thiogenes</name>
    <dbReference type="NCBI Taxonomy" id="115783"/>
    <lineage>
        <taxon>Bacteria</taxon>
        <taxon>Pseudomonadati</taxon>
        <taxon>Thermodesulfobacteriota</taxon>
        <taxon>Desulfuromonadia</taxon>
        <taxon>Geobacterales</taxon>
        <taxon>Geobacteraceae</taxon>
        <taxon>Trichlorobacter</taxon>
    </lineage>
</organism>
<dbReference type="GO" id="GO:0032259">
    <property type="term" value="P:methylation"/>
    <property type="evidence" value="ECO:0007669"/>
    <property type="project" value="UniProtKB-KW"/>
</dbReference>
<dbReference type="Gene3D" id="3.40.50.150">
    <property type="entry name" value="Vaccinia Virus protein VP39"/>
    <property type="match status" value="1"/>
</dbReference>
<protein>
    <submittedName>
        <fullName evidence="2">Methyltransferase domain-containing protein</fullName>
    </submittedName>
</protein>
<dbReference type="AlphaFoldDB" id="A0A1T4JXJ8"/>
<dbReference type="RefSeq" id="WP_078788459.1">
    <property type="nucleotide sequence ID" value="NZ_FUWR01000001.1"/>
</dbReference>
<evidence type="ECO:0000313" key="3">
    <source>
        <dbReference type="Proteomes" id="UP000190102"/>
    </source>
</evidence>
<keyword evidence="2" id="KW-0489">Methyltransferase</keyword>
<evidence type="ECO:0000313" key="2">
    <source>
        <dbReference type="EMBL" id="SJZ34817.1"/>
    </source>
</evidence>
<dbReference type="Pfam" id="PF13847">
    <property type="entry name" value="Methyltransf_31"/>
    <property type="match status" value="1"/>
</dbReference>
<evidence type="ECO:0000259" key="1">
    <source>
        <dbReference type="Pfam" id="PF13847"/>
    </source>
</evidence>
<name>A0A1T4JXJ8_9BACT</name>
<reference evidence="3" key="1">
    <citation type="submission" date="2017-02" db="EMBL/GenBank/DDBJ databases">
        <authorList>
            <person name="Varghese N."/>
            <person name="Submissions S."/>
        </authorList>
    </citation>
    <scope>NUCLEOTIDE SEQUENCE [LARGE SCALE GENOMIC DNA]</scope>
    <source>
        <strain evidence="3">ATCC BAA-34</strain>
    </source>
</reference>
<dbReference type="STRING" id="115783.SAMN02745119_00142"/>
<dbReference type="Proteomes" id="UP000190102">
    <property type="component" value="Unassembled WGS sequence"/>
</dbReference>
<keyword evidence="2" id="KW-0808">Transferase</keyword>
<dbReference type="SUPFAM" id="SSF53335">
    <property type="entry name" value="S-adenosyl-L-methionine-dependent methyltransferases"/>
    <property type="match status" value="1"/>
</dbReference>
<dbReference type="InterPro" id="IPR053173">
    <property type="entry name" value="SAM-binding_MTase"/>
</dbReference>
<dbReference type="InterPro" id="IPR029063">
    <property type="entry name" value="SAM-dependent_MTases_sf"/>
</dbReference>
<accession>A0A1T4JXJ8</accession>
<dbReference type="CDD" id="cd02440">
    <property type="entry name" value="AdoMet_MTases"/>
    <property type="match status" value="1"/>
</dbReference>